<dbReference type="PROSITE" id="PS01359">
    <property type="entry name" value="ZF_PHD_1"/>
    <property type="match status" value="1"/>
</dbReference>
<evidence type="ECO:0000259" key="6">
    <source>
        <dbReference type="PROSITE" id="PS50016"/>
    </source>
</evidence>
<dbReference type="InterPro" id="IPR001965">
    <property type="entry name" value="Znf_PHD"/>
</dbReference>
<dbReference type="Gene3D" id="3.30.40.10">
    <property type="entry name" value="Zinc/RING finger domain, C3HC4 (zinc finger)"/>
    <property type="match status" value="1"/>
</dbReference>
<feature type="compositionally biased region" description="Basic and acidic residues" evidence="5">
    <location>
        <begin position="111"/>
        <end position="129"/>
    </location>
</feature>
<evidence type="ECO:0000256" key="3">
    <source>
        <dbReference type="ARBA" id="ARBA00022833"/>
    </source>
</evidence>
<dbReference type="InterPro" id="IPR038028">
    <property type="entry name" value="BPTF"/>
</dbReference>
<gene>
    <name evidence="8" type="ORF">QTG54_005430</name>
</gene>
<dbReference type="EMBL" id="JATAAI010000008">
    <property type="protein sequence ID" value="KAK1743833.1"/>
    <property type="molecule type" value="Genomic_DNA"/>
</dbReference>
<keyword evidence="2 4" id="KW-0863">Zinc-finger</keyword>
<dbReference type="CDD" id="cd00067">
    <property type="entry name" value="GAL4"/>
    <property type="match status" value="1"/>
</dbReference>
<feature type="domain" description="PHD-type" evidence="6">
    <location>
        <begin position="658"/>
        <end position="705"/>
    </location>
</feature>
<feature type="region of interest" description="Disordered" evidence="5">
    <location>
        <begin position="518"/>
        <end position="567"/>
    </location>
</feature>
<feature type="compositionally biased region" description="Basic and acidic residues" evidence="5">
    <location>
        <begin position="86"/>
        <end position="99"/>
    </location>
</feature>
<dbReference type="InterPro" id="IPR019787">
    <property type="entry name" value="Znf_PHD-finger"/>
</dbReference>
<dbReference type="GO" id="GO:0000981">
    <property type="term" value="F:DNA-binding transcription factor activity, RNA polymerase II-specific"/>
    <property type="evidence" value="ECO:0007669"/>
    <property type="project" value="InterPro"/>
</dbReference>
<feature type="region of interest" description="Disordered" evidence="5">
    <location>
        <begin position="75"/>
        <end position="129"/>
    </location>
</feature>
<reference evidence="8" key="1">
    <citation type="submission" date="2023-06" db="EMBL/GenBank/DDBJ databases">
        <title>Survivors Of The Sea: Transcriptome response of Skeletonema marinoi to long-term dormancy.</title>
        <authorList>
            <person name="Pinder M.I.M."/>
            <person name="Kourtchenko O."/>
            <person name="Robertson E.K."/>
            <person name="Larsson T."/>
            <person name="Maumus F."/>
            <person name="Osuna-Cruz C.M."/>
            <person name="Vancaester E."/>
            <person name="Stenow R."/>
            <person name="Vandepoele K."/>
            <person name="Ploug H."/>
            <person name="Bruchert V."/>
            <person name="Godhe A."/>
            <person name="Topel M."/>
        </authorList>
    </citation>
    <scope>NUCLEOTIDE SEQUENCE</scope>
    <source>
        <strain evidence="8">R05AC</strain>
    </source>
</reference>
<dbReference type="PANTHER" id="PTHR45975">
    <property type="entry name" value="NUCLEOSOME-REMODELING FACTOR SUBUNIT BPTF"/>
    <property type="match status" value="1"/>
</dbReference>
<dbReference type="GO" id="GO:0016589">
    <property type="term" value="C:NURF complex"/>
    <property type="evidence" value="ECO:0007669"/>
    <property type="project" value="InterPro"/>
</dbReference>
<evidence type="ECO:0000256" key="4">
    <source>
        <dbReference type="PROSITE-ProRule" id="PRU00146"/>
    </source>
</evidence>
<dbReference type="InterPro" id="IPR019786">
    <property type="entry name" value="Zinc_finger_PHD-type_CS"/>
</dbReference>
<feature type="compositionally biased region" description="Basic residues" evidence="5">
    <location>
        <begin position="538"/>
        <end position="549"/>
    </location>
</feature>
<dbReference type="Gene3D" id="3.30.890.10">
    <property type="entry name" value="Methyl-cpg-binding Protein 2, Chain A"/>
    <property type="match status" value="1"/>
</dbReference>
<name>A0AAD9DFM0_9STRA</name>
<sequence length="745" mass="83977">MRPSGKWQVQYYYCGSSRYIGVFESKEDALTAYETTREILGKEETETLTKEQIYNNINLARNAAFSERGLEYTGPKAKRGSLVHPAEQKEAPKQQKEALKPAAKLTARQKKLSEMEAKEAAAKDESEDELHGDVEFETGVYDGRYSIKICSAAACDEVAVFGDKCIAHRPLCSKRGCQKRVHSDGKCKSHLSSSRRSSSSRAMEIPFGVGYKFRKHFDGDLFEGKVIELLAGGGNDRRCKYLVDGFVEDLSTTDLKVLAKLEADNPVEFGKIGYRFRKQFNEGWFDGIVVKVLKRGANGKDRRVHYSGDDDFEDLSLDDLRMLASLDHQACDECRSRTIYCDGTQPFCLNNETMNQEVEQEAEEAAQSESEDGDDESRSSRSRSSRGSQRKGSSQKAPSQKASSQRARPTKKQESNHVNSFQPTDKDMVLSLKDEQYRTALFQAFRKLGAKKETERDKDVERQTKLDVFNSFQDSGIRFVKHINYRKPDLGLMEADEAYARDKINSDISRRLESKNRWNVKSDDSSSEDDTPALNLKYRPRVSAKRKAPAKPEESSSDESELALPIIEQDESKRRKLNETLDVAPGWTLHIVPRKNGQHSPDKFFFSPDGEKFRSFISVQRYMEQLARESSSAKPEKKRKRAERAASPAESVDSSFHNDICECCGDLGELLCCSTCNLVYHIACTRPMLSELPEGDWSCAFCVAAGTGIDNSEPPLTKAEAIQGVKDIEGLKKQSLKDNKRRRTA</sequence>
<proteinExistence type="predicted"/>
<feature type="compositionally biased region" description="Low complexity" evidence="5">
    <location>
        <begin position="385"/>
        <end position="407"/>
    </location>
</feature>
<evidence type="ECO:0000313" key="8">
    <source>
        <dbReference type="EMBL" id="KAK1743833.1"/>
    </source>
</evidence>
<dbReference type="InterPro" id="IPR013083">
    <property type="entry name" value="Znf_RING/FYVE/PHD"/>
</dbReference>
<dbReference type="SUPFAM" id="SSF57903">
    <property type="entry name" value="FYVE/PHD zinc finger"/>
    <property type="match status" value="1"/>
</dbReference>
<feature type="compositionally biased region" description="Acidic residues" evidence="5">
    <location>
        <begin position="358"/>
        <end position="375"/>
    </location>
</feature>
<evidence type="ECO:0000259" key="7">
    <source>
        <dbReference type="PROSITE" id="PS50982"/>
    </source>
</evidence>
<dbReference type="InterPro" id="IPR001138">
    <property type="entry name" value="Zn2Cys6_DnaBD"/>
</dbReference>
<dbReference type="PROSITE" id="PS50016">
    <property type="entry name" value="ZF_PHD_2"/>
    <property type="match status" value="1"/>
</dbReference>
<comment type="caution">
    <text evidence="8">The sequence shown here is derived from an EMBL/GenBank/DDBJ whole genome shotgun (WGS) entry which is preliminary data.</text>
</comment>
<protein>
    <recommendedName>
        <fullName evidence="10">PHD-type domain-containing protein</fullName>
    </recommendedName>
</protein>
<keyword evidence="9" id="KW-1185">Reference proteome</keyword>
<dbReference type="SUPFAM" id="SSF54171">
    <property type="entry name" value="DNA-binding domain"/>
    <property type="match status" value="1"/>
</dbReference>
<feature type="region of interest" description="Disordered" evidence="5">
    <location>
        <begin position="358"/>
        <end position="425"/>
    </location>
</feature>
<accession>A0AAD9DFM0</accession>
<keyword evidence="3" id="KW-0862">Zinc</keyword>
<organism evidence="8 9">
    <name type="scientific">Skeletonema marinoi</name>
    <dbReference type="NCBI Taxonomy" id="267567"/>
    <lineage>
        <taxon>Eukaryota</taxon>
        <taxon>Sar</taxon>
        <taxon>Stramenopiles</taxon>
        <taxon>Ochrophyta</taxon>
        <taxon>Bacillariophyta</taxon>
        <taxon>Coscinodiscophyceae</taxon>
        <taxon>Thalassiosirophycidae</taxon>
        <taxon>Thalassiosirales</taxon>
        <taxon>Skeletonemataceae</taxon>
        <taxon>Skeletonema</taxon>
        <taxon>Skeletonema marinoi-dohrnii complex</taxon>
    </lineage>
</organism>
<dbReference type="SMART" id="SM00249">
    <property type="entry name" value="PHD"/>
    <property type="match status" value="1"/>
</dbReference>
<evidence type="ECO:0000256" key="5">
    <source>
        <dbReference type="SAM" id="MobiDB-lite"/>
    </source>
</evidence>
<dbReference type="Proteomes" id="UP001224775">
    <property type="component" value="Unassembled WGS sequence"/>
</dbReference>
<evidence type="ECO:0000256" key="1">
    <source>
        <dbReference type="ARBA" id="ARBA00022723"/>
    </source>
</evidence>
<dbReference type="Pfam" id="PF01429">
    <property type="entry name" value="MBD"/>
    <property type="match status" value="1"/>
</dbReference>
<evidence type="ECO:0008006" key="10">
    <source>
        <dbReference type="Google" id="ProtNLM"/>
    </source>
</evidence>
<dbReference type="InterPro" id="IPR001739">
    <property type="entry name" value="Methyl_CpG_DNA-bd"/>
</dbReference>
<keyword evidence="1" id="KW-0479">Metal-binding</keyword>
<feature type="domain" description="MBD" evidence="7">
    <location>
        <begin position="573"/>
        <end position="644"/>
    </location>
</feature>
<dbReference type="AlphaFoldDB" id="A0AAD9DFM0"/>
<dbReference type="PROSITE" id="PS50982">
    <property type="entry name" value="MBD"/>
    <property type="match status" value="1"/>
</dbReference>
<dbReference type="InterPro" id="IPR016177">
    <property type="entry name" value="DNA-bd_dom_sf"/>
</dbReference>
<feature type="region of interest" description="Disordered" evidence="5">
    <location>
        <begin position="627"/>
        <end position="649"/>
    </location>
</feature>
<dbReference type="InterPro" id="IPR011011">
    <property type="entry name" value="Znf_FYVE_PHD"/>
</dbReference>
<dbReference type="GO" id="GO:0003677">
    <property type="term" value="F:DNA binding"/>
    <property type="evidence" value="ECO:0007669"/>
    <property type="project" value="InterPro"/>
</dbReference>
<dbReference type="GO" id="GO:0008270">
    <property type="term" value="F:zinc ion binding"/>
    <property type="evidence" value="ECO:0007669"/>
    <property type="project" value="UniProtKB-KW"/>
</dbReference>
<dbReference type="Pfam" id="PF00628">
    <property type="entry name" value="PHD"/>
    <property type="match status" value="1"/>
</dbReference>
<evidence type="ECO:0000256" key="2">
    <source>
        <dbReference type="ARBA" id="ARBA00022771"/>
    </source>
</evidence>
<evidence type="ECO:0000313" key="9">
    <source>
        <dbReference type="Proteomes" id="UP001224775"/>
    </source>
</evidence>